<accession>A0A1I1E497</accession>
<reference evidence="2 3" key="1">
    <citation type="submission" date="2016-10" db="EMBL/GenBank/DDBJ databases">
        <authorList>
            <person name="de Groot N.N."/>
        </authorList>
    </citation>
    <scope>NUCLEOTIDE SEQUENCE [LARGE SCALE GENOMIC DNA]</scope>
    <source>
        <strain evidence="2 3">DSM 22900</strain>
    </source>
</reference>
<dbReference type="Gene3D" id="2.40.128.110">
    <property type="entry name" value="Lipid/polyisoprenoid-binding, YceI-like"/>
    <property type="match status" value="1"/>
</dbReference>
<gene>
    <name evidence="2" type="ORF">SAMN05421747_101283</name>
</gene>
<sequence>MDQQGCAGELMGMNKWYVWFFVMFLCFRAEAQDILLDKSSRISFFSEAPLENISAATAKAVAALNVKTNEIAFKVPVKSFEFNKRLMQQHFNENYMETDRFPYATFGGRVVEDVDWTADGRHQVTAEGNLDIHGVKKFYSTKATIVIKGGVIQTHAKFDVKLADHAIRIPRVVMKNIAEVVSVDVSATYRIP</sequence>
<dbReference type="InterPro" id="IPR007372">
    <property type="entry name" value="Lipid/polyisoprenoid-bd_YceI"/>
</dbReference>
<dbReference type="PANTHER" id="PTHR34406:SF1">
    <property type="entry name" value="PROTEIN YCEI"/>
    <property type="match status" value="1"/>
</dbReference>
<evidence type="ECO:0000259" key="1">
    <source>
        <dbReference type="Pfam" id="PF04264"/>
    </source>
</evidence>
<dbReference type="STRING" id="623281.SAMN05421747_101283"/>
<protein>
    <submittedName>
        <fullName evidence="2">YceI-like domain-containing protein</fullName>
    </submittedName>
</protein>
<evidence type="ECO:0000313" key="3">
    <source>
        <dbReference type="Proteomes" id="UP000199577"/>
    </source>
</evidence>
<dbReference type="Pfam" id="PF04264">
    <property type="entry name" value="YceI"/>
    <property type="match status" value="1"/>
</dbReference>
<dbReference type="EMBL" id="FOLL01000001">
    <property type="protein sequence ID" value="SFB81486.1"/>
    <property type="molecule type" value="Genomic_DNA"/>
</dbReference>
<name>A0A1I1E497_9SPHI</name>
<proteinExistence type="predicted"/>
<dbReference type="Proteomes" id="UP000199577">
    <property type="component" value="Unassembled WGS sequence"/>
</dbReference>
<dbReference type="InterPro" id="IPR036761">
    <property type="entry name" value="TTHA0802/YceI-like_sf"/>
</dbReference>
<organism evidence="2 3">
    <name type="scientific">Parapedobacter composti</name>
    <dbReference type="NCBI Taxonomy" id="623281"/>
    <lineage>
        <taxon>Bacteria</taxon>
        <taxon>Pseudomonadati</taxon>
        <taxon>Bacteroidota</taxon>
        <taxon>Sphingobacteriia</taxon>
        <taxon>Sphingobacteriales</taxon>
        <taxon>Sphingobacteriaceae</taxon>
        <taxon>Parapedobacter</taxon>
    </lineage>
</organism>
<evidence type="ECO:0000313" key="2">
    <source>
        <dbReference type="EMBL" id="SFB81486.1"/>
    </source>
</evidence>
<dbReference type="RefSeq" id="WP_211657491.1">
    <property type="nucleotide sequence ID" value="NZ_FOLL01000001.1"/>
</dbReference>
<dbReference type="SUPFAM" id="SSF101874">
    <property type="entry name" value="YceI-like"/>
    <property type="match status" value="1"/>
</dbReference>
<keyword evidence="3" id="KW-1185">Reference proteome</keyword>
<feature type="domain" description="Lipid/polyisoprenoid-binding YceI-like" evidence="1">
    <location>
        <begin position="52"/>
        <end position="188"/>
    </location>
</feature>
<dbReference type="PANTHER" id="PTHR34406">
    <property type="entry name" value="PROTEIN YCEI"/>
    <property type="match status" value="1"/>
</dbReference>
<dbReference type="AlphaFoldDB" id="A0A1I1E497"/>